<dbReference type="EMBL" id="BSTI01000003">
    <property type="protein sequence ID" value="GLY64880.1"/>
    <property type="molecule type" value="Genomic_DNA"/>
</dbReference>
<keyword evidence="1" id="KW-0472">Membrane</keyword>
<dbReference type="Proteomes" id="UP001165136">
    <property type="component" value="Unassembled WGS sequence"/>
</dbReference>
<evidence type="ECO:0000313" key="3">
    <source>
        <dbReference type="Proteomes" id="UP001165136"/>
    </source>
</evidence>
<reference evidence="2" key="1">
    <citation type="submission" date="2023-03" db="EMBL/GenBank/DDBJ databases">
        <title>Amycolatopsis taiwanensis NBRC 103393.</title>
        <authorList>
            <person name="Ichikawa N."/>
            <person name="Sato H."/>
            <person name="Tonouchi N."/>
        </authorList>
    </citation>
    <scope>NUCLEOTIDE SEQUENCE</scope>
    <source>
        <strain evidence="2">NBRC 103393</strain>
    </source>
</reference>
<keyword evidence="3" id="KW-1185">Reference proteome</keyword>
<keyword evidence="1" id="KW-0812">Transmembrane</keyword>
<accession>A0A9W6VDL2</accession>
<comment type="caution">
    <text evidence="2">The sequence shown here is derived from an EMBL/GenBank/DDBJ whole genome shotgun (WGS) entry which is preliminary data.</text>
</comment>
<organism evidence="2 3">
    <name type="scientific">Amycolatopsis taiwanensis</name>
    <dbReference type="NCBI Taxonomy" id="342230"/>
    <lineage>
        <taxon>Bacteria</taxon>
        <taxon>Bacillati</taxon>
        <taxon>Actinomycetota</taxon>
        <taxon>Actinomycetes</taxon>
        <taxon>Pseudonocardiales</taxon>
        <taxon>Pseudonocardiaceae</taxon>
        <taxon>Amycolatopsis</taxon>
    </lineage>
</organism>
<proteinExistence type="predicted"/>
<keyword evidence="1" id="KW-1133">Transmembrane helix</keyword>
<evidence type="ECO:0000313" key="2">
    <source>
        <dbReference type="EMBL" id="GLY64880.1"/>
    </source>
</evidence>
<name>A0A9W6VDL2_9PSEU</name>
<dbReference type="RefSeq" id="WP_285486324.1">
    <property type="nucleotide sequence ID" value="NZ_BSTI01000003.1"/>
</dbReference>
<gene>
    <name evidence="2" type="ORF">Atai01_14990</name>
</gene>
<feature type="transmembrane region" description="Helical" evidence="1">
    <location>
        <begin position="43"/>
        <end position="66"/>
    </location>
</feature>
<evidence type="ECO:0000256" key="1">
    <source>
        <dbReference type="SAM" id="Phobius"/>
    </source>
</evidence>
<dbReference type="AlphaFoldDB" id="A0A9W6VDL2"/>
<sequence length="72" mass="7649">MSWLVLGVFLALELAFEFGQVNKTLLDLSPFSHVPRVLLGAPLTTNSLIIPVVIAVALGASGLLGLRHRDIG</sequence>
<protein>
    <submittedName>
        <fullName evidence="2">Uncharacterized protein</fullName>
    </submittedName>
</protein>